<reference evidence="2" key="1">
    <citation type="journal article" date="2023" name="Nat. Plants">
        <title>Single-cell RNA sequencing provides a high-resolution roadmap for understanding the multicellular compartmentation of specialized metabolism.</title>
        <authorList>
            <person name="Sun S."/>
            <person name="Shen X."/>
            <person name="Li Y."/>
            <person name="Li Y."/>
            <person name="Wang S."/>
            <person name="Li R."/>
            <person name="Zhang H."/>
            <person name="Shen G."/>
            <person name="Guo B."/>
            <person name="Wei J."/>
            <person name="Xu J."/>
            <person name="St-Pierre B."/>
            <person name="Chen S."/>
            <person name="Sun C."/>
        </authorList>
    </citation>
    <scope>NUCLEOTIDE SEQUENCE [LARGE SCALE GENOMIC DNA]</scope>
</reference>
<evidence type="ECO:0000313" key="1">
    <source>
        <dbReference type="EMBL" id="KAI5653784.1"/>
    </source>
</evidence>
<name>A0ACB9ZZ40_CATRO</name>
<keyword evidence="2" id="KW-1185">Reference proteome</keyword>
<gene>
    <name evidence="1" type="ORF">M9H77_30971</name>
</gene>
<dbReference type="EMBL" id="CM044707">
    <property type="protein sequence ID" value="KAI5653784.1"/>
    <property type="molecule type" value="Genomic_DNA"/>
</dbReference>
<organism evidence="1 2">
    <name type="scientific">Catharanthus roseus</name>
    <name type="common">Madagascar periwinkle</name>
    <name type="synonym">Vinca rosea</name>
    <dbReference type="NCBI Taxonomy" id="4058"/>
    <lineage>
        <taxon>Eukaryota</taxon>
        <taxon>Viridiplantae</taxon>
        <taxon>Streptophyta</taxon>
        <taxon>Embryophyta</taxon>
        <taxon>Tracheophyta</taxon>
        <taxon>Spermatophyta</taxon>
        <taxon>Magnoliopsida</taxon>
        <taxon>eudicotyledons</taxon>
        <taxon>Gunneridae</taxon>
        <taxon>Pentapetalae</taxon>
        <taxon>asterids</taxon>
        <taxon>lamiids</taxon>
        <taxon>Gentianales</taxon>
        <taxon>Apocynaceae</taxon>
        <taxon>Rauvolfioideae</taxon>
        <taxon>Vinceae</taxon>
        <taxon>Catharanthinae</taxon>
        <taxon>Catharanthus</taxon>
    </lineage>
</organism>
<accession>A0ACB9ZZ40</accession>
<evidence type="ECO:0000313" key="2">
    <source>
        <dbReference type="Proteomes" id="UP001060085"/>
    </source>
</evidence>
<proteinExistence type="predicted"/>
<comment type="caution">
    <text evidence="1">The sequence shown here is derived from an EMBL/GenBank/DDBJ whole genome shotgun (WGS) entry which is preliminary data.</text>
</comment>
<sequence>MMNLKSNFVSGSCDGRYALQYLLSPRGLINSNLQYRKCCSFSILRRRMMRVYCESTTKEMQIRKCSPFLESGLLSGKDVLPSTEWNAVPDIWRASAEKYGDRVALVDPYHDPPVDLTYKQLEQEIKNFSEGLRVIGVKPEEKVALFADNSCRWLIADQGIMSTGAINVVRGSRSSPEELLLIYNHSDSVALVVDNPEMYNRLTETFGSRATIKFVVLLWGEKSSITSEVEGLPIYSYREIVDLGHERLTALLSPGARQQYTYEAISSDDVATLMYTSGTTGNPKGVMLTHKNLLHQISNLWDIVPAIPGDRFLSMLPSWHAYERSCEYFIFTYGVEQVYTTVKNLKEDLRRYQPHYLISVPLVYETLYSGIQKQIAASSPIRKLVALLFLRISMAYMEAKRIYEGKCLTRSPEQQAFFASLLDLLWARVIAVLLWPLHMLARKIVYSKIHATIGISKAGISGGGSLPIHIDTFFEAIDIKLQNGYGLTETSPVVAARRPNCNT</sequence>
<dbReference type="Proteomes" id="UP001060085">
    <property type="component" value="Linkage Group LG07"/>
</dbReference>
<protein>
    <submittedName>
        <fullName evidence="1">Uncharacterized protein</fullName>
    </submittedName>
</protein>